<dbReference type="AlphaFoldDB" id="K9Y176"/>
<dbReference type="Proteomes" id="UP000010473">
    <property type="component" value="Plasmid pSTA7437.01"/>
</dbReference>
<evidence type="ECO:0000256" key="1">
    <source>
        <dbReference type="SAM" id="MobiDB-lite"/>
    </source>
</evidence>
<accession>K9Y176</accession>
<reference evidence="4" key="1">
    <citation type="journal article" date="2013" name="Proc. Natl. Acad. Sci. U.S.A.">
        <title>Improving the coverage of the cyanobacterial phylum using diversity-driven genome sequencing.</title>
        <authorList>
            <person name="Shih P.M."/>
            <person name="Wu D."/>
            <person name="Latifi A."/>
            <person name="Axen S.D."/>
            <person name="Fewer D.P."/>
            <person name="Talla E."/>
            <person name="Calteau A."/>
            <person name="Cai F."/>
            <person name="Tandeau de Marsac N."/>
            <person name="Rippka R."/>
            <person name="Herdman M."/>
            <person name="Sivonen K."/>
            <person name="Coursin T."/>
            <person name="Laurent T."/>
            <person name="Goodwin L."/>
            <person name="Nolan M."/>
            <person name="Davenport K.W."/>
            <person name="Han C.S."/>
            <person name="Rubin E.M."/>
            <person name="Eisen J.A."/>
            <person name="Woyke T."/>
            <person name="Gugger M."/>
            <person name="Kerfeld C.A."/>
        </authorList>
    </citation>
    <scope>NUCLEOTIDE SEQUENCE [LARGE SCALE GENOMIC DNA]</scope>
    <source>
        <strain evidence="4">ATCC 29371 / PCC 7437</strain>
        <plasmid evidence="4">Plasmid pSTA7437.01</plasmid>
    </source>
</reference>
<dbReference type="Pfam" id="PF02579">
    <property type="entry name" value="Nitro_FeMo-Co"/>
    <property type="match status" value="1"/>
</dbReference>
<feature type="domain" description="Dinitrogenase iron-molybdenum cofactor biosynthesis" evidence="2">
    <location>
        <begin position="12"/>
        <end position="98"/>
    </location>
</feature>
<keyword evidence="3" id="KW-0614">Plasmid</keyword>
<dbReference type="OrthoDB" id="280278at2"/>
<feature type="compositionally biased region" description="Basic residues" evidence="1">
    <location>
        <begin position="113"/>
        <end position="132"/>
    </location>
</feature>
<dbReference type="InterPro" id="IPR036105">
    <property type="entry name" value="DiNase_FeMo-co_biosyn_sf"/>
</dbReference>
<gene>
    <name evidence="3" type="ordered locus">Sta7437_4688</name>
</gene>
<protein>
    <submittedName>
        <fullName evidence="3">Dinitrogenase iron-molybdenum cofactor biosynthesis protein</fullName>
    </submittedName>
</protein>
<feature type="region of interest" description="Disordered" evidence="1">
    <location>
        <begin position="110"/>
        <end position="144"/>
    </location>
</feature>
<dbReference type="EMBL" id="CP003654">
    <property type="protein sequence ID" value="AFZ38141.1"/>
    <property type="molecule type" value="Genomic_DNA"/>
</dbReference>
<evidence type="ECO:0000313" key="3">
    <source>
        <dbReference type="EMBL" id="AFZ38141.1"/>
    </source>
</evidence>
<dbReference type="RefSeq" id="WP_015212047.1">
    <property type="nucleotide sequence ID" value="NC_019765.1"/>
</dbReference>
<name>K9Y176_STAC7</name>
<organism evidence="3 4">
    <name type="scientific">Stanieria cyanosphaera (strain ATCC 29371 / PCC 7437)</name>
    <dbReference type="NCBI Taxonomy" id="111780"/>
    <lineage>
        <taxon>Bacteria</taxon>
        <taxon>Bacillati</taxon>
        <taxon>Cyanobacteriota</taxon>
        <taxon>Cyanophyceae</taxon>
        <taxon>Pleurocapsales</taxon>
        <taxon>Dermocarpellaceae</taxon>
        <taxon>Stanieria</taxon>
    </lineage>
</organism>
<evidence type="ECO:0000313" key="4">
    <source>
        <dbReference type="Proteomes" id="UP000010473"/>
    </source>
</evidence>
<dbReference type="KEGG" id="scs:Sta7437_4688"/>
<keyword evidence="4" id="KW-1185">Reference proteome</keyword>
<dbReference type="HOGENOM" id="CLU_104194_4_0_3"/>
<evidence type="ECO:0000259" key="2">
    <source>
        <dbReference type="Pfam" id="PF02579"/>
    </source>
</evidence>
<sequence length="144" mass="16543">MKIAVASQNRINITSHTGKCRNFWIYEVNSQEILNKKLLQLSKEESFLNSFPHIPQALNNIQVLISGGIGCGLMNRLEEQGIEGIVTSEREPDLAVITYLESSLVRKLSQPRNRQRRYNRRRDRSQHLHGHAYHLPTINLGKTV</sequence>
<dbReference type="InterPro" id="IPR003731">
    <property type="entry name" value="Di-Nase_FeMo-co_biosynth"/>
</dbReference>
<geneLocation type="plasmid" evidence="3 4">
    <name>pSTA7437.01</name>
</geneLocation>
<proteinExistence type="predicted"/>
<dbReference type="SUPFAM" id="SSF53146">
    <property type="entry name" value="Nitrogenase accessory factor-like"/>
    <property type="match status" value="1"/>
</dbReference>
<dbReference type="Gene3D" id="3.30.420.130">
    <property type="entry name" value="Dinitrogenase iron-molybdenum cofactor biosynthesis domain"/>
    <property type="match status" value="1"/>
</dbReference>